<feature type="transmembrane region" description="Helical" evidence="1">
    <location>
        <begin position="198"/>
        <end position="225"/>
    </location>
</feature>
<gene>
    <name evidence="2" type="ORF">GCM10008066_24760</name>
</gene>
<organism evidence="2 3">
    <name type="scientific">Oxalicibacterium faecigallinarum</name>
    <dbReference type="NCBI Taxonomy" id="573741"/>
    <lineage>
        <taxon>Bacteria</taxon>
        <taxon>Pseudomonadati</taxon>
        <taxon>Pseudomonadota</taxon>
        <taxon>Betaproteobacteria</taxon>
        <taxon>Burkholderiales</taxon>
        <taxon>Oxalobacteraceae</taxon>
        <taxon>Oxalicibacterium</taxon>
    </lineage>
</organism>
<feature type="transmembrane region" description="Helical" evidence="1">
    <location>
        <begin position="12"/>
        <end position="32"/>
    </location>
</feature>
<feature type="transmembrane region" description="Helical" evidence="1">
    <location>
        <begin position="44"/>
        <end position="74"/>
    </location>
</feature>
<dbReference type="InterPro" id="IPR010721">
    <property type="entry name" value="UstE-like"/>
</dbReference>
<keyword evidence="1" id="KW-0812">Transmembrane</keyword>
<dbReference type="PANTHER" id="PTHR32251">
    <property type="entry name" value="3-OXO-5-ALPHA-STEROID 4-DEHYDROGENASE"/>
    <property type="match status" value="1"/>
</dbReference>
<dbReference type="AlphaFoldDB" id="A0A8J3F476"/>
<dbReference type="PROSITE" id="PS50244">
    <property type="entry name" value="S5A_REDUCTASE"/>
    <property type="match status" value="1"/>
</dbReference>
<reference evidence="3" key="1">
    <citation type="journal article" date="2019" name="Int. J. Syst. Evol. Microbiol.">
        <title>The Global Catalogue of Microorganisms (GCM) 10K type strain sequencing project: providing services to taxonomists for standard genome sequencing and annotation.</title>
        <authorList>
            <consortium name="The Broad Institute Genomics Platform"/>
            <consortium name="The Broad Institute Genome Sequencing Center for Infectious Disease"/>
            <person name="Wu L."/>
            <person name="Ma J."/>
        </authorList>
    </citation>
    <scope>NUCLEOTIDE SEQUENCE [LARGE SCALE GENOMIC DNA]</scope>
    <source>
        <strain evidence="3">CCM 2767</strain>
    </source>
</reference>
<evidence type="ECO:0000256" key="1">
    <source>
        <dbReference type="SAM" id="Phobius"/>
    </source>
</evidence>
<sequence>MIPLDETFWQPWLAALPALLVFAVAGWLYSIWRHNVHIIDSMWALYFLLTAICVALQQAITTRGILILCVAMIWGLRLSTYLTFRNWGKPEDYRYQQIRKNNAPHFWIKSLYLVFGFQMVLAWCLALPLIAAMHSTAAMTWLDITGLAIALIGIVYEGTADWQLYCFKQNPANKGKVLDHGLWAWSRHPNYFGESLTWWGFFIVALASGHWWTVFSPIILTILLLKVSGVRLLEKTIHERRPAYREYIARTSSFIPWPPKQPLSRTST</sequence>
<feature type="transmembrane region" description="Helical" evidence="1">
    <location>
        <begin position="138"/>
        <end position="156"/>
    </location>
</feature>
<dbReference type="PANTHER" id="PTHR32251:SF17">
    <property type="entry name" value="STEROID 5-ALPHA REDUCTASE C-TERMINAL DOMAIN-CONTAINING PROTEIN"/>
    <property type="match status" value="1"/>
</dbReference>
<evidence type="ECO:0000313" key="2">
    <source>
        <dbReference type="EMBL" id="GGI20584.1"/>
    </source>
</evidence>
<keyword evidence="1" id="KW-0472">Membrane</keyword>
<proteinExistence type="predicted"/>
<feature type="transmembrane region" description="Helical" evidence="1">
    <location>
        <begin position="111"/>
        <end position="131"/>
    </location>
</feature>
<accession>A0A8J3F476</accession>
<name>A0A8J3F476_9BURK</name>
<dbReference type="RefSeq" id="WP_188381644.1">
    <property type="nucleotide sequence ID" value="NZ_BMDI01000002.1"/>
</dbReference>
<evidence type="ECO:0000313" key="3">
    <source>
        <dbReference type="Proteomes" id="UP000642180"/>
    </source>
</evidence>
<keyword evidence="3" id="KW-1185">Reference proteome</keyword>
<dbReference type="GO" id="GO:0016020">
    <property type="term" value="C:membrane"/>
    <property type="evidence" value="ECO:0007669"/>
    <property type="project" value="TreeGrafter"/>
</dbReference>
<dbReference type="Pfam" id="PF06966">
    <property type="entry name" value="DUF1295"/>
    <property type="match status" value="1"/>
</dbReference>
<dbReference type="Proteomes" id="UP000642180">
    <property type="component" value="Unassembled WGS sequence"/>
</dbReference>
<comment type="caution">
    <text evidence="2">The sequence shown here is derived from an EMBL/GenBank/DDBJ whole genome shotgun (WGS) entry which is preliminary data.</text>
</comment>
<dbReference type="Gene3D" id="1.20.120.1630">
    <property type="match status" value="1"/>
</dbReference>
<keyword evidence="1" id="KW-1133">Transmembrane helix</keyword>
<dbReference type="EMBL" id="BMDI01000002">
    <property type="protein sequence ID" value="GGI20584.1"/>
    <property type="molecule type" value="Genomic_DNA"/>
</dbReference>
<protein>
    <submittedName>
        <fullName evidence="2">Steroid 5-alpha reductase</fullName>
    </submittedName>
</protein>